<dbReference type="PANTHER" id="PTHR45138">
    <property type="entry name" value="REGULATORY COMPONENTS OF SENSORY TRANSDUCTION SYSTEM"/>
    <property type="match status" value="1"/>
</dbReference>
<comment type="catalytic activity">
    <reaction evidence="3">
        <text>2 GTP = 3',3'-c-di-GMP + 2 diphosphate</text>
        <dbReference type="Rhea" id="RHEA:24898"/>
        <dbReference type="ChEBI" id="CHEBI:33019"/>
        <dbReference type="ChEBI" id="CHEBI:37565"/>
        <dbReference type="ChEBI" id="CHEBI:58805"/>
        <dbReference type="EC" id="2.7.7.65"/>
    </reaction>
</comment>
<dbReference type="FunFam" id="3.30.70.270:FF:000001">
    <property type="entry name" value="Diguanylate cyclase domain protein"/>
    <property type="match status" value="1"/>
</dbReference>
<evidence type="ECO:0000259" key="5">
    <source>
        <dbReference type="PROSITE" id="PS50110"/>
    </source>
</evidence>
<dbReference type="InterPro" id="IPR050469">
    <property type="entry name" value="Diguanylate_Cyclase"/>
</dbReference>
<dbReference type="InterPro" id="IPR011006">
    <property type="entry name" value="CheY-like_superfamily"/>
</dbReference>
<dbReference type="Gene3D" id="3.40.50.2300">
    <property type="match status" value="1"/>
</dbReference>
<dbReference type="SUPFAM" id="SSF55073">
    <property type="entry name" value="Nucleotide cyclase"/>
    <property type="match status" value="1"/>
</dbReference>
<dbReference type="Pfam" id="PF00072">
    <property type="entry name" value="Response_reg"/>
    <property type="match status" value="1"/>
</dbReference>
<proteinExistence type="predicted"/>
<dbReference type="EMBL" id="FTOA01000001">
    <property type="protein sequence ID" value="SIS40522.1"/>
    <property type="molecule type" value="Genomic_DNA"/>
</dbReference>
<keyword evidence="8" id="KW-1185">Reference proteome</keyword>
<dbReference type="InterPro" id="IPR036641">
    <property type="entry name" value="HPT_dom_sf"/>
</dbReference>
<keyword evidence="2" id="KW-0902">Two-component regulatory system</keyword>
<dbReference type="GO" id="GO:0000160">
    <property type="term" value="P:phosphorelay signal transduction system"/>
    <property type="evidence" value="ECO:0007669"/>
    <property type="project" value="UniProtKB-KW"/>
</dbReference>
<dbReference type="CDD" id="cd17574">
    <property type="entry name" value="REC_OmpR"/>
    <property type="match status" value="1"/>
</dbReference>
<dbReference type="GO" id="GO:0005886">
    <property type="term" value="C:plasma membrane"/>
    <property type="evidence" value="ECO:0007669"/>
    <property type="project" value="TreeGrafter"/>
</dbReference>
<dbReference type="Gene3D" id="1.20.120.160">
    <property type="entry name" value="HPT domain"/>
    <property type="match status" value="1"/>
</dbReference>
<dbReference type="RefSeq" id="WP_076398682.1">
    <property type="nucleotide sequence ID" value="NZ_FTOA01000001.1"/>
</dbReference>
<feature type="domain" description="GGDEF" evidence="6">
    <location>
        <begin position="428"/>
        <end position="564"/>
    </location>
</feature>
<dbReference type="InterPro" id="IPR000160">
    <property type="entry name" value="GGDEF_dom"/>
</dbReference>
<dbReference type="OrthoDB" id="9812260at2"/>
<dbReference type="STRING" id="80876.SAMN05421779_101609"/>
<dbReference type="PROSITE" id="PS50887">
    <property type="entry name" value="GGDEF"/>
    <property type="match status" value="1"/>
</dbReference>
<dbReference type="AlphaFoldDB" id="A0A1N7ITV2"/>
<dbReference type="CDD" id="cd01949">
    <property type="entry name" value="GGDEF"/>
    <property type="match status" value="1"/>
</dbReference>
<dbReference type="PANTHER" id="PTHR45138:SF9">
    <property type="entry name" value="DIGUANYLATE CYCLASE DGCM-RELATED"/>
    <property type="match status" value="1"/>
</dbReference>
<name>A0A1N7ITV2_9PROT</name>
<evidence type="ECO:0000256" key="2">
    <source>
        <dbReference type="ARBA" id="ARBA00023012"/>
    </source>
</evidence>
<feature type="domain" description="Response regulatory" evidence="5">
    <location>
        <begin position="272"/>
        <end position="388"/>
    </location>
</feature>
<organism evidence="7 8">
    <name type="scientific">Insolitispirillum peregrinum</name>
    <dbReference type="NCBI Taxonomy" id="80876"/>
    <lineage>
        <taxon>Bacteria</taxon>
        <taxon>Pseudomonadati</taxon>
        <taxon>Pseudomonadota</taxon>
        <taxon>Alphaproteobacteria</taxon>
        <taxon>Rhodospirillales</taxon>
        <taxon>Novispirillaceae</taxon>
        <taxon>Insolitispirillum</taxon>
    </lineage>
</organism>
<dbReference type="GO" id="GO:0052621">
    <property type="term" value="F:diguanylate cyclase activity"/>
    <property type="evidence" value="ECO:0007669"/>
    <property type="project" value="UniProtKB-EC"/>
</dbReference>
<protein>
    <recommendedName>
        <fullName evidence="1">diguanylate cyclase</fullName>
        <ecNumber evidence="1">2.7.7.65</ecNumber>
    </recommendedName>
</protein>
<evidence type="ECO:0000313" key="8">
    <source>
        <dbReference type="Proteomes" id="UP000185678"/>
    </source>
</evidence>
<accession>A0A1N7ITV2</accession>
<evidence type="ECO:0000259" key="6">
    <source>
        <dbReference type="PROSITE" id="PS50887"/>
    </source>
</evidence>
<dbReference type="GO" id="GO:0004672">
    <property type="term" value="F:protein kinase activity"/>
    <property type="evidence" value="ECO:0007669"/>
    <property type="project" value="UniProtKB-ARBA"/>
</dbReference>
<evidence type="ECO:0000256" key="4">
    <source>
        <dbReference type="PROSITE-ProRule" id="PRU00169"/>
    </source>
</evidence>
<evidence type="ECO:0000256" key="3">
    <source>
        <dbReference type="ARBA" id="ARBA00034247"/>
    </source>
</evidence>
<evidence type="ECO:0000313" key="7">
    <source>
        <dbReference type="EMBL" id="SIS40522.1"/>
    </source>
</evidence>
<dbReference type="Gene3D" id="3.30.70.270">
    <property type="match status" value="1"/>
</dbReference>
<dbReference type="NCBIfam" id="TIGR00254">
    <property type="entry name" value="GGDEF"/>
    <property type="match status" value="1"/>
</dbReference>
<dbReference type="InterPro" id="IPR001789">
    <property type="entry name" value="Sig_transdc_resp-reg_receiver"/>
</dbReference>
<dbReference type="Pfam" id="PF00990">
    <property type="entry name" value="GGDEF"/>
    <property type="match status" value="1"/>
</dbReference>
<reference evidence="7 8" key="1">
    <citation type="submission" date="2017-01" db="EMBL/GenBank/DDBJ databases">
        <authorList>
            <person name="Mah S.A."/>
            <person name="Swanson W.J."/>
            <person name="Moy G.W."/>
            <person name="Vacquier V.D."/>
        </authorList>
    </citation>
    <scope>NUCLEOTIDE SEQUENCE [LARGE SCALE GENOMIC DNA]</scope>
    <source>
        <strain evidence="7 8">DSM 11589</strain>
    </source>
</reference>
<dbReference type="SMART" id="SM00267">
    <property type="entry name" value="GGDEF"/>
    <property type="match status" value="1"/>
</dbReference>
<gene>
    <name evidence="7" type="ORF">SAMN05421779_101609</name>
</gene>
<feature type="modified residue" description="4-aspartylphosphate" evidence="4">
    <location>
        <position position="321"/>
    </location>
</feature>
<dbReference type="InterPro" id="IPR043128">
    <property type="entry name" value="Rev_trsase/Diguanyl_cyclase"/>
</dbReference>
<dbReference type="Pfam" id="PF01627">
    <property type="entry name" value="Hpt"/>
    <property type="match status" value="1"/>
</dbReference>
<sequence length="566" mass="61356">MSGTHLNRLQGLVEKYINSLGERQETLRALYAQISTAIDAQRDLRHLSALSDLHHDVHKLAGSAGSLGLDGLGQAAASLDVYMSAIQRRGDSFNDSDLAQFRALYQALDGSMNTQRLSESSILQAHSASGSPALGDPLDAHAPLASASDVWVLPDIMEQYPALPTLLEPFGLTVSAKSLEQLALDLPLNDLQPPQLSSVVVVLCSQQDADSVARIIQRRVPVLAIGTDQSLQARVLMARAGVQGLLTPPLEGQEILALLDRLTRPKDNRPIQVVLVDDDPALSELLSYQFSNAGMTPTCLPSPQTLLETLGSVQPDVVVLDRNMPRWDGFEVAMAIRQIPQYATLPLVFLTADKRPDSRLRGLALGGDDYLHKPVDGAHLATLVRARALRARALREKIVTDGLTGLLNHAAIVHEAQHQVALAHRLKWPLCFALVDLDHFKSVNDTYGHQAGDSVLTALSRLLRQRLRRSDIIGRMGGEEFAILLVDTPIDKGLEVMNSIREAFSQIKHSINGHRFTVTLSCGVSALASVGHDGDAVPSLIRLADEALYQAKAAGRNTVLMARPNT</sequence>
<dbReference type="GO" id="GO:1902201">
    <property type="term" value="P:negative regulation of bacterial-type flagellum-dependent cell motility"/>
    <property type="evidence" value="ECO:0007669"/>
    <property type="project" value="TreeGrafter"/>
</dbReference>
<keyword evidence="4" id="KW-0597">Phosphoprotein</keyword>
<dbReference type="GO" id="GO:0043709">
    <property type="term" value="P:cell adhesion involved in single-species biofilm formation"/>
    <property type="evidence" value="ECO:0007669"/>
    <property type="project" value="TreeGrafter"/>
</dbReference>
<evidence type="ECO:0000256" key="1">
    <source>
        <dbReference type="ARBA" id="ARBA00012528"/>
    </source>
</evidence>
<dbReference type="SMART" id="SM00448">
    <property type="entry name" value="REC"/>
    <property type="match status" value="1"/>
</dbReference>
<dbReference type="InterPro" id="IPR008207">
    <property type="entry name" value="Sig_transdc_His_kin_Hpt_dom"/>
</dbReference>
<dbReference type="EC" id="2.7.7.65" evidence="1"/>
<dbReference type="Proteomes" id="UP000185678">
    <property type="component" value="Unassembled WGS sequence"/>
</dbReference>
<dbReference type="InterPro" id="IPR029787">
    <property type="entry name" value="Nucleotide_cyclase"/>
</dbReference>
<dbReference type="SUPFAM" id="SSF47226">
    <property type="entry name" value="Histidine-containing phosphotransfer domain, HPT domain"/>
    <property type="match status" value="1"/>
</dbReference>
<dbReference type="SUPFAM" id="SSF52172">
    <property type="entry name" value="CheY-like"/>
    <property type="match status" value="1"/>
</dbReference>
<dbReference type="PROSITE" id="PS50110">
    <property type="entry name" value="RESPONSE_REGULATORY"/>
    <property type="match status" value="1"/>
</dbReference>